<dbReference type="OrthoDB" id="5569013at2"/>
<dbReference type="KEGG" id="mmai:sS8_1596"/>
<name>A0A250KPT0_9GAMM</name>
<accession>A0A250KPT0</accession>
<reference evidence="1 2" key="1">
    <citation type="submission" date="2016-12" db="EMBL/GenBank/DDBJ databases">
        <title>Genome sequencing of Methylocaldum marinum.</title>
        <authorList>
            <person name="Takeuchi M."/>
            <person name="Kamagata Y."/>
            <person name="Hiraoka S."/>
            <person name="Oshima K."/>
            <person name="Hattori M."/>
            <person name="Iwasaki W."/>
        </authorList>
    </citation>
    <scope>NUCLEOTIDE SEQUENCE [LARGE SCALE GENOMIC DNA]</scope>
    <source>
        <strain evidence="1 2">S8</strain>
    </source>
</reference>
<sequence length="105" mass="11813">MDKKAAAGTESQNWYRIRLTRDEYESGEVSVIRGTFRRIYIARNGPRGMAMYGTASDDKSAYFVYFTPESLPHALVLIKAYSAEPHAPPPLPRLSLIFGDEANRS</sequence>
<dbReference type="RefSeq" id="WP_119629150.1">
    <property type="nucleotide sequence ID" value="NZ_AP017928.1"/>
</dbReference>
<organism evidence="1 2">
    <name type="scientific">Methylocaldum marinum</name>
    <dbReference type="NCBI Taxonomy" id="1432792"/>
    <lineage>
        <taxon>Bacteria</taxon>
        <taxon>Pseudomonadati</taxon>
        <taxon>Pseudomonadota</taxon>
        <taxon>Gammaproteobacteria</taxon>
        <taxon>Methylococcales</taxon>
        <taxon>Methylococcaceae</taxon>
        <taxon>Methylocaldum</taxon>
    </lineage>
</organism>
<dbReference type="EMBL" id="AP017928">
    <property type="protein sequence ID" value="BBA33554.1"/>
    <property type="molecule type" value="Genomic_DNA"/>
</dbReference>
<keyword evidence="2" id="KW-1185">Reference proteome</keyword>
<evidence type="ECO:0000313" key="2">
    <source>
        <dbReference type="Proteomes" id="UP000266313"/>
    </source>
</evidence>
<gene>
    <name evidence="1" type="ORF">sS8_1596</name>
</gene>
<protein>
    <submittedName>
        <fullName evidence="1">Uncharacterized protein</fullName>
    </submittedName>
</protein>
<dbReference type="Proteomes" id="UP000266313">
    <property type="component" value="Chromosome"/>
</dbReference>
<dbReference type="AlphaFoldDB" id="A0A250KPT0"/>
<evidence type="ECO:0000313" key="1">
    <source>
        <dbReference type="EMBL" id="BBA33554.1"/>
    </source>
</evidence>
<proteinExistence type="predicted"/>